<protein>
    <submittedName>
        <fullName evidence="2">FAD-dependent oxidoreductase</fullName>
    </submittedName>
</protein>
<gene>
    <name evidence="2" type="ORF">NIES593_19580</name>
</gene>
<dbReference type="Proteomes" id="UP000186868">
    <property type="component" value="Unassembled WGS sequence"/>
</dbReference>
<dbReference type="STRING" id="1921803.NIES593_19580"/>
<dbReference type="EMBL" id="MRCB01000033">
    <property type="protein sequence ID" value="OKH20230.1"/>
    <property type="molecule type" value="Genomic_DNA"/>
</dbReference>
<dbReference type="Pfam" id="PF13454">
    <property type="entry name" value="NAD_binding_9"/>
    <property type="match status" value="1"/>
</dbReference>
<keyword evidence="3" id="KW-1185">Reference proteome</keyword>
<comment type="caution">
    <text evidence="2">The sequence shown here is derived from an EMBL/GenBank/DDBJ whole genome shotgun (WGS) entry which is preliminary data.</text>
</comment>
<dbReference type="PANTHER" id="PTHR38663:SF1">
    <property type="entry name" value="L-ORNITHINE N(5)-MONOOXYGENASE"/>
    <property type="match status" value="1"/>
</dbReference>
<dbReference type="AlphaFoldDB" id="A0A1U7H9H7"/>
<evidence type="ECO:0000313" key="2">
    <source>
        <dbReference type="EMBL" id="OKH20230.1"/>
    </source>
</evidence>
<proteinExistence type="predicted"/>
<feature type="domain" description="FAD-dependent urate hydroxylase HpyO/Asp monooxygenase CreE-like FAD/NAD(P)-binding" evidence="1">
    <location>
        <begin position="10"/>
        <end position="152"/>
    </location>
</feature>
<organism evidence="2 3">
    <name type="scientific">Hydrococcus rivularis NIES-593</name>
    <dbReference type="NCBI Taxonomy" id="1921803"/>
    <lineage>
        <taxon>Bacteria</taxon>
        <taxon>Bacillati</taxon>
        <taxon>Cyanobacteriota</taxon>
        <taxon>Cyanophyceae</taxon>
        <taxon>Pleurocapsales</taxon>
        <taxon>Hydrococcaceae</taxon>
        <taxon>Hydrococcus</taxon>
    </lineage>
</organism>
<dbReference type="InterPro" id="IPR038732">
    <property type="entry name" value="HpyO/CreE_NAD-binding"/>
</dbReference>
<dbReference type="SUPFAM" id="SSF51905">
    <property type="entry name" value="FAD/NAD(P)-binding domain"/>
    <property type="match status" value="1"/>
</dbReference>
<name>A0A1U7H9H7_9CYAN</name>
<evidence type="ECO:0000259" key="1">
    <source>
        <dbReference type="Pfam" id="PF13454"/>
    </source>
</evidence>
<dbReference type="InterPro" id="IPR036188">
    <property type="entry name" value="FAD/NAD-bd_sf"/>
</dbReference>
<accession>A0A1U7H9H7</accession>
<evidence type="ECO:0000313" key="3">
    <source>
        <dbReference type="Proteomes" id="UP000186868"/>
    </source>
</evidence>
<dbReference type="PANTHER" id="PTHR38663">
    <property type="match status" value="1"/>
</dbReference>
<dbReference type="OrthoDB" id="370110at2"/>
<sequence>MSLPTYIDLAIVGAGPQALTLVTHLLQKRAKFRNRFLVFDPSGTWLSRWRHQFAAQKIPHLRSPAVHHPDPNPYALRAFAENRPHELFPPYDLPGTQLFEDFCGEVIRRWQLENCIYPEKVVEILPHKHRFQLILAAGESIIARRVILATGKGIPQFPEWVNRIPSPYPSERLCHSSQIDLRSLHLAGEKILIIGGGLTSGHLAMGAIAQNANVFLMARRTWQEKLFDADPGWLGPKYLKGFAAESNWYRRWELIQQARNGGSMTPAMMLQLRRLSREGKITLKERCEIVGAIWQDSHWLVKCANGDVYECDRIWLATGTKFDCQQNPLLEDMLAAYPTEIVNGLPVLDEYLRLPGSEFFLMGALAALQVGPVARNLSGGRMASDRIVRTLTKASIALSS</sequence>
<reference evidence="2 3" key="1">
    <citation type="submission" date="2016-11" db="EMBL/GenBank/DDBJ databases">
        <title>Draft Genome Sequences of Nine Cyanobacterial Strains from Diverse Habitats.</title>
        <authorList>
            <person name="Zhu T."/>
            <person name="Hou S."/>
            <person name="Lu X."/>
            <person name="Hess W.R."/>
        </authorList>
    </citation>
    <scope>NUCLEOTIDE SEQUENCE [LARGE SCALE GENOMIC DNA]</scope>
    <source>
        <strain evidence="2 3">NIES-593</strain>
    </source>
</reference>
<dbReference type="Gene3D" id="3.50.50.60">
    <property type="entry name" value="FAD/NAD(P)-binding domain"/>
    <property type="match status" value="1"/>
</dbReference>